<feature type="compositionally biased region" description="Low complexity" evidence="2">
    <location>
        <begin position="668"/>
        <end position="677"/>
    </location>
</feature>
<feature type="compositionally biased region" description="Low complexity" evidence="2">
    <location>
        <begin position="531"/>
        <end position="543"/>
    </location>
</feature>
<feature type="signal peptide" evidence="4">
    <location>
        <begin position="1"/>
        <end position="25"/>
    </location>
</feature>
<name>A0A9P4Q7A4_9PEZI</name>
<feature type="region of interest" description="Disordered" evidence="2">
    <location>
        <begin position="486"/>
        <end position="554"/>
    </location>
</feature>
<feature type="region of interest" description="Disordered" evidence="2">
    <location>
        <begin position="589"/>
        <end position="742"/>
    </location>
</feature>
<feature type="transmembrane region" description="Helical" evidence="3">
    <location>
        <begin position="451"/>
        <end position="472"/>
    </location>
</feature>
<dbReference type="PROSITE" id="PS51767">
    <property type="entry name" value="PEPTIDASE_A1"/>
    <property type="match status" value="1"/>
</dbReference>
<proteinExistence type="inferred from homology"/>
<dbReference type="InterPro" id="IPR034164">
    <property type="entry name" value="Pepsin-like_dom"/>
</dbReference>
<dbReference type="InterPro" id="IPR021109">
    <property type="entry name" value="Peptidase_aspartic_dom_sf"/>
</dbReference>
<evidence type="ECO:0000256" key="1">
    <source>
        <dbReference type="ARBA" id="ARBA00007447"/>
    </source>
</evidence>
<keyword evidence="3" id="KW-0812">Transmembrane</keyword>
<dbReference type="OrthoDB" id="4074350at2759"/>
<dbReference type="AlphaFoldDB" id="A0A9P4Q7A4"/>
<dbReference type="PANTHER" id="PTHR47966">
    <property type="entry name" value="BETA-SITE APP-CLEAVING ENZYME, ISOFORM A-RELATED"/>
    <property type="match status" value="1"/>
</dbReference>
<dbReference type="CDD" id="cd12087">
    <property type="entry name" value="TM_EGFR-like"/>
    <property type="match status" value="1"/>
</dbReference>
<comment type="caution">
    <text evidence="6">The sequence shown here is derived from an EMBL/GenBank/DDBJ whole genome shotgun (WGS) entry which is preliminary data.</text>
</comment>
<dbReference type="GO" id="GO:0006508">
    <property type="term" value="P:proteolysis"/>
    <property type="evidence" value="ECO:0007669"/>
    <property type="project" value="UniProtKB-KW"/>
</dbReference>
<dbReference type="GO" id="GO:0004190">
    <property type="term" value="F:aspartic-type endopeptidase activity"/>
    <property type="evidence" value="ECO:0007669"/>
    <property type="project" value="InterPro"/>
</dbReference>
<feature type="compositionally biased region" description="Polar residues" evidence="2">
    <location>
        <begin position="494"/>
        <end position="518"/>
    </location>
</feature>
<dbReference type="Proteomes" id="UP000799441">
    <property type="component" value="Unassembled WGS sequence"/>
</dbReference>
<dbReference type="Gene3D" id="2.40.70.10">
    <property type="entry name" value="Acid Proteases"/>
    <property type="match status" value="2"/>
</dbReference>
<comment type="similarity">
    <text evidence="1">Belongs to the peptidase A1 family.</text>
</comment>
<evidence type="ECO:0000256" key="3">
    <source>
        <dbReference type="SAM" id="Phobius"/>
    </source>
</evidence>
<dbReference type="PANTHER" id="PTHR47966:SF51">
    <property type="entry name" value="BETA-SITE APP-CLEAVING ENZYME, ISOFORM A-RELATED"/>
    <property type="match status" value="1"/>
</dbReference>
<evidence type="ECO:0000256" key="2">
    <source>
        <dbReference type="SAM" id="MobiDB-lite"/>
    </source>
</evidence>
<evidence type="ECO:0000259" key="5">
    <source>
        <dbReference type="PROSITE" id="PS51767"/>
    </source>
</evidence>
<keyword evidence="7" id="KW-1185">Reference proteome</keyword>
<protein>
    <submittedName>
        <fullName evidence="6">Acid protease</fullName>
    </submittedName>
</protein>
<organism evidence="6 7">
    <name type="scientific">Polychaeton citri CBS 116435</name>
    <dbReference type="NCBI Taxonomy" id="1314669"/>
    <lineage>
        <taxon>Eukaryota</taxon>
        <taxon>Fungi</taxon>
        <taxon>Dikarya</taxon>
        <taxon>Ascomycota</taxon>
        <taxon>Pezizomycotina</taxon>
        <taxon>Dothideomycetes</taxon>
        <taxon>Dothideomycetidae</taxon>
        <taxon>Capnodiales</taxon>
        <taxon>Capnodiaceae</taxon>
        <taxon>Polychaeton</taxon>
    </lineage>
</organism>
<accession>A0A9P4Q7A4</accession>
<dbReference type="CDD" id="cd05471">
    <property type="entry name" value="pepsin_like"/>
    <property type="match status" value="1"/>
</dbReference>
<dbReference type="Pfam" id="PF00026">
    <property type="entry name" value="Asp"/>
    <property type="match status" value="1"/>
</dbReference>
<keyword evidence="6" id="KW-0378">Hydrolase</keyword>
<keyword evidence="4" id="KW-0732">Signal</keyword>
<dbReference type="SUPFAM" id="SSF50630">
    <property type="entry name" value="Acid proteases"/>
    <property type="match status" value="1"/>
</dbReference>
<dbReference type="GO" id="GO:0000324">
    <property type="term" value="C:fungal-type vacuole"/>
    <property type="evidence" value="ECO:0007669"/>
    <property type="project" value="TreeGrafter"/>
</dbReference>
<feature type="compositionally biased region" description="Basic and acidic residues" evidence="2">
    <location>
        <begin position="725"/>
        <end position="742"/>
    </location>
</feature>
<feature type="compositionally biased region" description="Polar residues" evidence="2">
    <location>
        <begin position="594"/>
        <end position="622"/>
    </location>
</feature>
<dbReference type="EMBL" id="MU003808">
    <property type="protein sequence ID" value="KAF2719666.1"/>
    <property type="molecule type" value="Genomic_DNA"/>
</dbReference>
<dbReference type="InterPro" id="IPR001461">
    <property type="entry name" value="Aspartic_peptidase_A1"/>
</dbReference>
<feature type="chain" id="PRO_5040276622" evidence="4">
    <location>
        <begin position="26"/>
        <end position="742"/>
    </location>
</feature>
<sequence>MRSLLNRVLLLPSTILAFTLSYAAAAALERRGETNTTSVTPAPLSISPDGNWDGIDGSWSSFTLRIGNPEQTIRVFLSTASYQTWAVLPQGCSSAIDVDTCEYQRGGIYQQNASSTYSPIGIYSFWIEQNLGYNGNANYGRDTLSLGDSGDNGPTVGNATVGGFAVDDFYLGVLGVNPKVTNWTSYNDWTPSLLTQLKEQKSIPSVSFGYTAGARYRSSDGIPASLTLGGYDASKFLQNDVQFTMAADNDRDLVVAIQSISTASQIESSPNPTELLQNPVYAYIDSTVPQIWLPLEACQAFEREFGLVYNNQSELYIVNDTLHDKLVERNASVTFTLGQTFDDGPTVQITLPYSAFDLTASSPYYGLAENTTYFPLRRAANDTQYTLGRTFLQEAYLTVDWEGSRFNVSQVSWDQSAAERIVAIPPFSEQQANWAGNGGGKNKGSSLSAGAIAGVVVGIVAFIAIIVGLLIWHIRRNRQYKAAAARFNEKSNDSRPQSSSGNSSTTALNSSNRNSQRPGQHVTVLPKAELEGSSAHGAAESASTPIYEMPGDMPEIREKDGRLLSEKEALAHREKLYNGVDTSPATAAAFARSSPGNSPIDLTSSPESAVSQSPAAPTSSARTPIADMFTRPFRNAGPRNWSLPRRVSPADVVPVTSASAGKRRELAQSRQQQQQQQQHERHQPQGTQTLAPTQSNSTTASAGGSGPTGTRRQSSWSVTRARPFSFEDQRKAEGDEEPKPAA</sequence>
<keyword evidence="3" id="KW-0472">Membrane</keyword>
<reference evidence="6" key="1">
    <citation type="journal article" date="2020" name="Stud. Mycol.">
        <title>101 Dothideomycetes genomes: a test case for predicting lifestyles and emergence of pathogens.</title>
        <authorList>
            <person name="Haridas S."/>
            <person name="Albert R."/>
            <person name="Binder M."/>
            <person name="Bloem J."/>
            <person name="Labutti K."/>
            <person name="Salamov A."/>
            <person name="Andreopoulos B."/>
            <person name="Baker S."/>
            <person name="Barry K."/>
            <person name="Bills G."/>
            <person name="Bluhm B."/>
            <person name="Cannon C."/>
            <person name="Castanera R."/>
            <person name="Culley D."/>
            <person name="Daum C."/>
            <person name="Ezra D."/>
            <person name="Gonzalez J."/>
            <person name="Henrissat B."/>
            <person name="Kuo A."/>
            <person name="Liang C."/>
            <person name="Lipzen A."/>
            <person name="Lutzoni F."/>
            <person name="Magnuson J."/>
            <person name="Mondo S."/>
            <person name="Nolan M."/>
            <person name="Ohm R."/>
            <person name="Pangilinan J."/>
            <person name="Park H.-J."/>
            <person name="Ramirez L."/>
            <person name="Alfaro M."/>
            <person name="Sun H."/>
            <person name="Tritt A."/>
            <person name="Yoshinaga Y."/>
            <person name="Zwiers L.-H."/>
            <person name="Turgeon B."/>
            <person name="Goodwin S."/>
            <person name="Spatafora J."/>
            <person name="Crous P."/>
            <person name="Grigoriev I."/>
        </authorList>
    </citation>
    <scope>NUCLEOTIDE SEQUENCE</scope>
    <source>
        <strain evidence="6">CBS 116435</strain>
    </source>
</reference>
<gene>
    <name evidence="6" type="ORF">K431DRAFT_330832</name>
</gene>
<feature type="domain" description="Peptidase A1" evidence="5">
    <location>
        <begin position="60"/>
        <end position="409"/>
    </location>
</feature>
<evidence type="ECO:0000313" key="6">
    <source>
        <dbReference type="EMBL" id="KAF2719666.1"/>
    </source>
</evidence>
<keyword evidence="3" id="KW-1133">Transmembrane helix</keyword>
<evidence type="ECO:0000313" key="7">
    <source>
        <dbReference type="Proteomes" id="UP000799441"/>
    </source>
</evidence>
<dbReference type="InterPro" id="IPR033121">
    <property type="entry name" value="PEPTIDASE_A1"/>
</dbReference>
<evidence type="ECO:0000256" key="4">
    <source>
        <dbReference type="SAM" id="SignalP"/>
    </source>
</evidence>
<keyword evidence="6" id="KW-0645">Protease</keyword>